<proteinExistence type="predicted"/>
<feature type="region of interest" description="Disordered" evidence="1">
    <location>
        <begin position="1"/>
        <end position="55"/>
    </location>
</feature>
<accession>A0ABZ1YR38</accession>
<dbReference type="RefSeq" id="WP_329407781.1">
    <property type="nucleotide sequence ID" value="NZ_CP109441.1"/>
</dbReference>
<gene>
    <name evidence="2" type="ORF">OG563_37120</name>
</gene>
<protein>
    <submittedName>
        <fullName evidence="2">Uncharacterized protein</fullName>
    </submittedName>
</protein>
<sequence>MHDQHGARRPDVLRDSGCQQGRQKEIRLEPRDPSAQQIAIQRELDTDPVPALPQR</sequence>
<evidence type="ECO:0000313" key="2">
    <source>
        <dbReference type="EMBL" id="WUV44725.1"/>
    </source>
</evidence>
<dbReference type="Proteomes" id="UP001432062">
    <property type="component" value="Chromosome"/>
</dbReference>
<feature type="compositionally biased region" description="Basic and acidic residues" evidence="1">
    <location>
        <begin position="1"/>
        <end position="14"/>
    </location>
</feature>
<reference evidence="2" key="1">
    <citation type="submission" date="2022-10" db="EMBL/GenBank/DDBJ databases">
        <title>The complete genomes of actinobacterial strains from the NBC collection.</title>
        <authorList>
            <person name="Joergensen T.S."/>
            <person name="Alvarez Arevalo M."/>
            <person name="Sterndorff E.B."/>
            <person name="Faurdal D."/>
            <person name="Vuksanovic O."/>
            <person name="Mourched A.-S."/>
            <person name="Charusanti P."/>
            <person name="Shaw S."/>
            <person name="Blin K."/>
            <person name="Weber T."/>
        </authorList>
    </citation>
    <scope>NUCLEOTIDE SEQUENCE</scope>
    <source>
        <strain evidence="2">NBC_01482</strain>
    </source>
</reference>
<keyword evidence="3" id="KW-1185">Reference proteome</keyword>
<organism evidence="2 3">
    <name type="scientific">Nocardia vinacea</name>
    <dbReference type="NCBI Taxonomy" id="96468"/>
    <lineage>
        <taxon>Bacteria</taxon>
        <taxon>Bacillati</taxon>
        <taxon>Actinomycetota</taxon>
        <taxon>Actinomycetes</taxon>
        <taxon>Mycobacteriales</taxon>
        <taxon>Nocardiaceae</taxon>
        <taxon>Nocardia</taxon>
    </lineage>
</organism>
<evidence type="ECO:0000313" key="3">
    <source>
        <dbReference type="Proteomes" id="UP001432062"/>
    </source>
</evidence>
<name>A0ABZ1YR38_9NOCA</name>
<feature type="compositionally biased region" description="Basic and acidic residues" evidence="1">
    <location>
        <begin position="22"/>
        <end position="32"/>
    </location>
</feature>
<evidence type="ECO:0000256" key="1">
    <source>
        <dbReference type="SAM" id="MobiDB-lite"/>
    </source>
</evidence>
<dbReference type="EMBL" id="CP109441">
    <property type="protein sequence ID" value="WUV44725.1"/>
    <property type="molecule type" value="Genomic_DNA"/>
</dbReference>